<dbReference type="SUPFAM" id="SSF56601">
    <property type="entry name" value="beta-lactamase/transpeptidase-like"/>
    <property type="match status" value="1"/>
</dbReference>
<dbReference type="GO" id="GO:0071555">
    <property type="term" value="P:cell wall organization"/>
    <property type="evidence" value="ECO:0007669"/>
    <property type="project" value="TreeGrafter"/>
</dbReference>
<evidence type="ECO:0000256" key="2">
    <source>
        <dbReference type="ARBA" id="ARBA00023136"/>
    </source>
</evidence>
<dbReference type="PANTHER" id="PTHR30627">
    <property type="entry name" value="PEPTIDOGLYCAN D,D-TRANSPEPTIDASE"/>
    <property type="match status" value="1"/>
</dbReference>
<dbReference type="Proteomes" id="UP000229401">
    <property type="component" value="Unassembled WGS sequence"/>
</dbReference>
<dbReference type="Gene3D" id="3.40.710.10">
    <property type="entry name" value="DD-peptidase/beta-lactamase superfamily"/>
    <property type="match status" value="1"/>
</dbReference>
<dbReference type="Pfam" id="PF03717">
    <property type="entry name" value="PBP_dimer"/>
    <property type="match status" value="1"/>
</dbReference>
<gene>
    <name evidence="6" type="ORF">COY87_03450</name>
</gene>
<feature type="domain" description="Penicillin-binding protein transpeptidase" evidence="4">
    <location>
        <begin position="234"/>
        <end position="429"/>
    </location>
</feature>
<feature type="non-terminal residue" evidence="6">
    <location>
        <position position="436"/>
    </location>
</feature>
<dbReference type="Pfam" id="PF00905">
    <property type="entry name" value="Transpeptidase"/>
    <property type="match status" value="1"/>
</dbReference>
<accession>A0A2M7QIV8</accession>
<comment type="caution">
    <text evidence="6">The sequence shown here is derived from an EMBL/GenBank/DDBJ whole genome shotgun (WGS) entry which is preliminary data.</text>
</comment>
<dbReference type="InterPro" id="IPR050515">
    <property type="entry name" value="Beta-lactam/transpept"/>
</dbReference>
<dbReference type="InterPro" id="IPR012338">
    <property type="entry name" value="Beta-lactam/transpept-like"/>
</dbReference>
<feature type="domain" description="Penicillin-binding protein dimerisation" evidence="5">
    <location>
        <begin position="42"/>
        <end position="187"/>
    </location>
</feature>
<dbReference type="SUPFAM" id="SSF56519">
    <property type="entry name" value="Penicillin binding protein dimerisation domain"/>
    <property type="match status" value="1"/>
</dbReference>
<sequence>MTKVRLLFFSFICLFLIIILRLFYIQVINPVNTSDYLKTKTIYPQRGRVFDRNMLPLVTNQTKYRLFMEPQKVKNEYDTFKTIAPILGMEEASIEARFDKTKNWVSIKLGLSKNQVTQLELTKLTGMGYDEEQTRYYPEGSASAHILGFVGKNIEGDSVGYFGIEGYYDKDLSGLPGLIRSDRDLLNQPIFLGTQEKTAPENGRDLVLTIDSSVQNIVKKQLKEGIDRYDAKKGCVIVADPKTMEILSLICLPDFDPEVYYSTSEETFKNSAISDLYEPGSTFKPLIMAAALQNKAIKINDIYNESGSVTIGEYTIQTWNNSYEGKINMTRILEKSSNVGMVYIGEKMGNKMLFDTINKYRFGEKTDIDLQGEVSGYIKPYSKWYPIDFATATFGQGLVVTPIQMIRAFASIINGGHLMQPFIVKQLISDKQKIEI</sequence>
<protein>
    <recommendedName>
        <fullName evidence="8">Penicillin-binding protein 2</fullName>
    </recommendedName>
</protein>
<dbReference type="AlphaFoldDB" id="A0A2M7QIV8"/>
<evidence type="ECO:0000259" key="4">
    <source>
        <dbReference type="Pfam" id="PF00905"/>
    </source>
</evidence>
<dbReference type="Gene3D" id="3.90.1310.10">
    <property type="entry name" value="Penicillin-binding protein 2a (Domain 2)"/>
    <property type="match status" value="1"/>
</dbReference>
<evidence type="ECO:0000259" key="5">
    <source>
        <dbReference type="Pfam" id="PF03717"/>
    </source>
</evidence>
<proteinExistence type="predicted"/>
<keyword evidence="3" id="KW-0812">Transmembrane</keyword>
<dbReference type="Gene3D" id="3.30.450.330">
    <property type="match status" value="1"/>
</dbReference>
<comment type="subcellular location">
    <subcellularLocation>
        <location evidence="1">Membrane</location>
    </subcellularLocation>
</comment>
<evidence type="ECO:0000313" key="6">
    <source>
        <dbReference type="EMBL" id="PIY71968.1"/>
    </source>
</evidence>
<reference evidence="7" key="1">
    <citation type="submission" date="2017-09" db="EMBL/GenBank/DDBJ databases">
        <title>Depth-based differentiation of microbial function through sediment-hosted aquifers and enrichment of novel symbionts in the deep terrestrial subsurface.</title>
        <authorList>
            <person name="Probst A.J."/>
            <person name="Ladd B."/>
            <person name="Jarett J.K."/>
            <person name="Geller-Mcgrath D.E."/>
            <person name="Sieber C.M.K."/>
            <person name="Emerson J.B."/>
            <person name="Anantharaman K."/>
            <person name="Thomas B.C."/>
            <person name="Malmstrom R."/>
            <person name="Stieglmeier M."/>
            <person name="Klingl A."/>
            <person name="Woyke T."/>
            <person name="Ryan C.M."/>
            <person name="Banfield J.F."/>
        </authorList>
    </citation>
    <scope>NUCLEOTIDE SEQUENCE [LARGE SCALE GENOMIC DNA]</scope>
</reference>
<evidence type="ECO:0000256" key="1">
    <source>
        <dbReference type="ARBA" id="ARBA00004370"/>
    </source>
</evidence>
<dbReference type="PANTHER" id="PTHR30627:SF1">
    <property type="entry name" value="PEPTIDOGLYCAN D,D-TRANSPEPTIDASE FTSI"/>
    <property type="match status" value="1"/>
</dbReference>
<dbReference type="GO" id="GO:0008658">
    <property type="term" value="F:penicillin binding"/>
    <property type="evidence" value="ECO:0007669"/>
    <property type="project" value="InterPro"/>
</dbReference>
<evidence type="ECO:0008006" key="8">
    <source>
        <dbReference type="Google" id="ProtNLM"/>
    </source>
</evidence>
<dbReference type="GO" id="GO:0005886">
    <property type="term" value="C:plasma membrane"/>
    <property type="evidence" value="ECO:0007669"/>
    <property type="project" value="TreeGrafter"/>
</dbReference>
<dbReference type="EMBL" id="PFLI01000115">
    <property type="protein sequence ID" value="PIY71968.1"/>
    <property type="molecule type" value="Genomic_DNA"/>
</dbReference>
<evidence type="ECO:0000313" key="7">
    <source>
        <dbReference type="Proteomes" id="UP000229401"/>
    </source>
</evidence>
<dbReference type="InterPro" id="IPR005311">
    <property type="entry name" value="PBP_dimer"/>
</dbReference>
<organism evidence="6 7">
    <name type="scientific">Candidatus Roizmanbacteria bacterium CG_4_10_14_0_8_um_filter_33_9</name>
    <dbReference type="NCBI Taxonomy" id="1974826"/>
    <lineage>
        <taxon>Bacteria</taxon>
        <taxon>Candidatus Roizmaniibacteriota</taxon>
    </lineage>
</organism>
<dbReference type="InterPro" id="IPR001460">
    <property type="entry name" value="PCN-bd_Tpept"/>
</dbReference>
<keyword evidence="2 3" id="KW-0472">Membrane</keyword>
<feature type="transmembrane region" description="Helical" evidence="3">
    <location>
        <begin position="7"/>
        <end position="24"/>
    </location>
</feature>
<keyword evidence="3" id="KW-1133">Transmembrane helix</keyword>
<dbReference type="InterPro" id="IPR036138">
    <property type="entry name" value="PBP_dimer_sf"/>
</dbReference>
<name>A0A2M7QIV8_9BACT</name>
<evidence type="ECO:0000256" key="3">
    <source>
        <dbReference type="SAM" id="Phobius"/>
    </source>
</evidence>